<gene>
    <name evidence="1" type="ORF">TNIN_257711</name>
</gene>
<sequence length="96" mass="11322">MFYVYITHGILDCRYHLKNLTSLEEIILLQWISIQYKVPSSKKADFLAKKYDFILKKIYHPMPFHSTKNLIKGFIKARAQEDLFNRVSHKSSSNAT</sequence>
<organism evidence="1 2">
    <name type="scientific">Trichonephila inaurata madagascariensis</name>
    <dbReference type="NCBI Taxonomy" id="2747483"/>
    <lineage>
        <taxon>Eukaryota</taxon>
        <taxon>Metazoa</taxon>
        <taxon>Ecdysozoa</taxon>
        <taxon>Arthropoda</taxon>
        <taxon>Chelicerata</taxon>
        <taxon>Arachnida</taxon>
        <taxon>Araneae</taxon>
        <taxon>Araneomorphae</taxon>
        <taxon>Entelegynae</taxon>
        <taxon>Araneoidea</taxon>
        <taxon>Nephilidae</taxon>
        <taxon>Trichonephila</taxon>
        <taxon>Trichonephila inaurata</taxon>
    </lineage>
</organism>
<proteinExistence type="predicted"/>
<comment type="caution">
    <text evidence="1">The sequence shown here is derived from an EMBL/GenBank/DDBJ whole genome shotgun (WGS) entry which is preliminary data.</text>
</comment>
<dbReference type="AlphaFoldDB" id="A0A8X6IYH5"/>
<evidence type="ECO:0000313" key="1">
    <source>
        <dbReference type="EMBL" id="GFS65292.1"/>
    </source>
</evidence>
<evidence type="ECO:0000313" key="2">
    <source>
        <dbReference type="Proteomes" id="UP000886998"/>
    </source>
</evidence>
<dbReference type="Proteomes" id="UP000886998">
    <property type="component" value="Unassembled WGS sequence"/>
</dbReference>
<reference evidence="1" key="1">
    <citation type="submission" date="2020-08" db="EMBL/GenBank/DDBJ databases">
        <title>Multicomponent nature underlies the extraordinary mechanical properties of spider dragline silk.</title>
        <authorList>
            <person name="Kono N."/>
            <person name="Nakamura H."/>
            <person name="Mori M."/>
            <person name="Yoshida Y."/>
            <person name="Ohtoshi R."/>
            <person name="Malay A.D."/>
            <person name="Moran D.A.P."/>
            <person name="Tomita M."/>
            <person name="Numata K."/>
            <person name="Arakawa K."/>
        </authorList>
    </citation>
    <scope>NUCLEOTIDE SEQUENCE</scope>
</reference>
<accession>A0A8X6IYH5</accession>
<keyword evidence="2" id="KW-1185">Reference proteome</keyword>
<name>A0A8X6IYH5_9ARAC</name>
<protein>
    <submittedName>
        <fullName evidence="1">Uncharacterized protein</fullName>
    </submittedName>
</protein>
<dbReference type="EMBL" id="BMAV01028128">
    <property type="protein sequence ID" value="GFS65292.1"/>
    <property type="molecule type" value="Genomic_DNA"/>
</dbReference>